<comment type="caution">
    <text evidence="4">The sequence shown here is derived from an EMBL/GenBank/DDBJ whole genome shotgun (WGS) entry which is preliminary data.</text>
</comment>
<organism evidence="4 5">
    <name type="scientific">Immersiella caudata</name>
    <dbReference type="NCBI Taxonomy" id="314043"/>
    <lineage>
        <taxon>Eukaryota</taxon>
        <taxon>Fungi</taxon>
        <taxon>Dikarya</taxon>
        <taxon>Ascomycota</taxon>
        <taxon>Pezizomycotina</taxon>
        <taxon>Sordariomycetes</taxon>
        <taxon>Sordariomycetidae</taxon>
        <taxon>Sordariales</taxon>
        <taxon>Lasiosphaeriaceae</taxon>
        <taxon>Immersiella</taxon>
    </lineage>
</organism>
<evidence type="ECO:0000256" key="3">
    <source>
        <dbReference type="SAM" id="MobiDB-lite"/>
    </source>
</evidence>
<comment type="function">
    <text evidence="2">Plays an essential role in initiation of the G0 program by preventing the degradation of specific nutrient-regulated mRNAs via the 5'-3' mRNA decay pathway.</text>
</comment>
<keyword evidence="5" id="KW-1185">Reference proteome</keyword>
<sequence>MESRTKMMDGSSTTITTPTSIKINTTPVSPTNSNPLSPDRLLRLYGRLPTTPPRRFAAHLKSERKYFDSGDYAISKAGRGDGVNLGTVGVLHPTPEMIPHPLAAQSGVVGNDGEQMGGKMQRRKSSLGSLV</sequence>
<evidence type="ECO:0000256" key="2">
    <source>
        <dbReference type="RuleBase" id="RU363120"/>
    </source>
</evidence>
<reference evidence="4" key="1">
    <citation type="submission" date="2023-06" db="EMBL/GenBank/DDBJ databases">
        <title>Genome-scale phylogeny and comparative genomics of the fungal order Sordariales.</title>
        <authorList>
            <consortium name="Lawrence Berkeley National Laboratory"/>
            <person name="Hensen N."/>
            <person name="Bonometti L."/>
            <person name="Westerberg I."/>
            <person name="Brannstrom I.O."/>
            <person name="Guillou S."/>
            <person name="Cros-Aarteil S."/>
            <person name="Calhoun S."/>
            <person name="Haridas S."/>
            <person name="Kuo A."/>
            <person name="Mondo S."/>
            <person name="Pangilinan J."/>
            <person name="Riley R."/>
            <person name="Labutti K."/>
            <person name="Andreopoulos B."/>
            <person name="Lipzen A."/>
            <person name="Chen C."/>
            <person name="Yanf M."/>
            <person name="Daum C."/>
            <person name="Ng V."/>
            <person name="Clum A."/>
            <person name="Steindorff A."/>
            <person name="Ohm R."/>
            <person name="Martin F."/>
            <person name="Silar P."/>
            <person name="Natvig D."/>
            <person name="Lalanne C."/>
            <person name="Gautier V."/>
            <person name="Ament-Velasquez S.L."/>
            <person name="Kruys A."/>
            <person name="Hutchinson M.I."/>
            <person name="Powell A.J."/>
            <person name="Barry K."/>
            <person name="Miller A.N."/>
            <person name="Grigoriev I.V."/>
            <person name="Debuchy R."/>
            <person name="Gladieux P."/>
            <person name="Thoren M.H."/>
            <person name="Johannesson H."/>
        </authorList>
    </citation>
    <scope>NUCLEOTIDE SEQUENCE</scope>
    <source>
        <strain evidence="4">CBS 606.72</strain>
    </source>
</reference>
<evidence type="ECO:0000313" key="4">
    <source>
        <dbReference type="EMBL" id="KAK0631324.1"/>
    </source>
</evidence>
<proteinExistence type="inferred from homology"/>
<comment type="similarity">
    <text evidence="1 2">Belongs to the endosulfine family.</text>
</comment>
<protein>
    <recommendedName>
        <fullName evidence="2">mRNA stability protein</fullName>
    </recommendedName>
</protein>
<feature type="compositionally biased region" description="Polar residues" evidence="3">
    <location>
        <begin position="27"/>
        <end position="36"/>
    </location>
</feature>
<dbReference type="EMBL" id="JAULSU010000001">
    <property type="protein sequence ID" value="KAK0631324.1"/>
    <property type="molecule type" value="Genomic_DNA"/>
</dbReference>
<dbReference type="Proteomes" id="UP001175000">
    <property type="component" value="Unassembled WGS sequence"/>
</dbReference>
<name>A0AA40CBD8_9PEZI</name>
<accession>A0AA40CBD8</accession>
<feature type="compositionally biased region" description="Low complexity" evidence="3">
    <location>
        <begin position="11"/>
        <end position="26"/>
    </location>
</feature>
<feature type="region of interest" description="Disordered" evidence="3">
    <location>
        <begin position="1"/>
        <end position="38"/>
    </location>
</feature>
<evidence type="ECO:0000313" key="5">
    <source>
        <dbReference type="Proteomes" id="UP001175000"/>
    </source>
</evidence>
<gene>
    <name evidence="4" type="ORF">B0T14DRAFT_559137</name>
</gene>
<dbReference type="InterPro" id="IPR006760">
    <property type="entry name" value="Endosulphine"/>
</dbReference>
<dbReference type="Pfam" id="PF04667">
    <property type="entry name" value="Endosulfine"/>
    <property type="match status" value="1"/>
</dbReference>
<dbReference type="AlphaFoldDB" id="A0AA40CBD8"/>
<feature type="region of interest" description="Disordered" evidence="3">
    <location>
        <begin position="110"/>
        <end position="131"/>
    </location>
</feature>
<evidence type="ECO:0000256" key="1">
    <source>
        <dbReference type="ARBA" id="ARBA00010520"/>
    </source>
</evidence>